<dbReference type="Pfam" id="PF17188">
    <property type="entry name" value="MucB_RseB_C"/>
    <property type="match status" value="1"/>
</dbReference>
<keyword evidence="4" id="KW-0574">Periplasm</keyword>
<proteinExistence type="inferred from homology"/>
<dbReference type="GO" id="GO:0032885">
    <property type="term" value="P:regulation of polysaccharide biosynthetic process"/>
    <property type="evidence" value="ECO:0007669"/>
    <property type="project" value="TreeGrafter"/>
</dbReference>
<evidence type="ECO:0000259" key="6">
    <source>
        <dbReference type="Pfam" id="PF03888"/>
    </source>
</evidence>
<keyword evidence="3 5" id="KW-0732">Signal</keyword>
<dbReference type="GO" id="GO:0030288">
    <property type="term" value="C:outer membrane-bounded periplasmic space"/>
    <property type="evidence" value="ECO:0007669"/>
    <property type="project" value="TreeGrafter"/>
</dbReference>
<feature type="domain" description="MucB/RseB N-terminal" evidence="6">
    <location>
        <begin position="47"/>
        <end position="222"/>
    </location>
</feature>
<accession>A0A6H2H6P6</accession>
<name>A0A6H2H6P6_9BURK</name>
<evidence type="ECO:0000256" key="1">
    <source>
        <dbReference type="ARBA" id="ARBA00004418"/>
    </source>
</evidence>
<dbReference type="InterPro" id="IPR005588">
    <property type="entry name" value="MucB_RseB"/>
</dbReference>
<dbReference type="AlphaFoldDB" id="A0A6H2H6P6"/>
<dbReference type="GO" id="GO:0045152">
    <property type="term" value="F:antisigma factor binding"/>
    <property type="evidence" value="ECO:0007669"/>
    <property type="project" value="TreeGrafter"/>
</dbReference>
<dbReference type="Gene3D" id="3.30.200.100">
    <property type="entry name" value="MucB/RseB, C-terminal domain"/>
    <property type="match status" value="1"/>
</dbReference>
<organism evidence="8 9">
    <name type="scientific">Polaromonas vacuolata</name>
    <dbReference type="NCBI Taxonomy" id="37448"/>
    <lineage>
        <taxon>Bacteria</taxon>
        <taxon>Pseudomonadati</taxon>
        <taxon>Pseudomonadota</taxon>
        <taxon>Betaproteobacteria</taxon>
        <taxon>Burkholderiales</taxon>
        <taxon>Comamonadaceae</taxon>
        <taxon>Polaromonas</taxon>
    </lineage>
</organism>
<sequence length="344" mass="38085">MKYKFFCKPFLIAVLAVIGTVQAKSQTPPSPQAPPSVESSFHSKNINDWLMRMHEASKSRTYVGTFVVSAGANMSSAKIWHVCEGEQLVERVESLTGAPRSVFRHNDLVMTFVPEQKILLKEKRESLGMFPDLLKSADSRIADFYEVKPDGVGRVAGVDADVVRLIPKDNLRFGYRIWVEKKNGLVVKLQTLNTKAQVLEQAAFSELQLGAPVKMDHLLQMMNKVEGYRVEQPMLIKTKASSEGWQLISPIPGFMPMSCYKRPPSGANTANASDPLQCTFSDGLASVSLFVEPYDAQRQDRESSMALGATQSMTRKLGAHLITVVGEVPMSTLQLFANALESKK</sequence>
<dbReference type="KEGG" id="pvac:HC248_00790"/>
<dbReference type="CDD" id="cd16327">
    <property type="entry name" value="RseB"/>
    <property type="match status" value="1"/>
</dbReference>
<evidence type="ECO:0000259" key="7">
    <source>
        <dbReference type="Pfam" id="PF17188"/>
    </source>
</evidence>
<reference evidence="8 9" key="1">
    <citation type="submission" date="2020-04" db="EMBL/GenBank/DDBJ databases">
        <title>Complete genome of a Psychrophilic, Marine, Gas Vacuolate Bacterium Polaromonas vacuolata KCTC 22033T.</title>
        <authorList>
            <person name="Hwang K."/>
            <person name="Kim K.M."/>
        </authorList>
    </citation>
    <scope>NUCLEOTIDE SEQUENCE [LARGE SCALE GENOMIC DNA]</scope>
    <source>
        <strain evidence="8 9">KCTC 22033</strain>
    </source>
</reference>
<dbReference type="EMBL" id="CP051461">
    <property type="protein sequence ID" value="QJC55510.1"/>
    <property type="molecule type" value="Genomic_DNA"/>
</dbReference>
<dbReference type="Pfam" id="PF03888">
    <property type="entry name" value="MucB_RseB"/>
    <property type="match status" value="1"/>
</dbReference>
<dbReference type="PANTHER" id="PTHR38782">
    <property type="match status" value="1"/>
</dbReference>
<evidence type="ECO:0000256" key="3">
    <source>
        <dbReference type="ARBA" id="ARBA00022729"/>
    </source>
</evidence>
<comment type="subcellular location">
    <subcellularLocation>
        <location evidence="1">Periplasm</location>
    </subcellularLocation>
</comment>
<dbReference type="PIRSF" id="PIRSF005427">
    <property type="entry name" value="RseB"/>
    <property type="match status" value="1"/>
</dbReference>
<evidence type="ECO:0000313" key="8">
    <source>
        <dbReference type="EMBL" id="QJC55510.1"/>
    </source>
</evidence>
<dbReference type="InterPro" id="IPR038484">
    <property type="entry name" value="MucB/RseB_C_sf"/>
</dbReference>
<dbReference type="InterPro" id="IPR033434">
    <property type="entry name" value="MucB/RseB_N"/>
</dbReference>
<feature type="chain" id="PRO_5026308909" evidence="5">
    <location>
        <begin position="24"/>
        <end position="344"/>
    </location>
</feature>
<keyword evidence="9" id="KW-1185">Reference proteome</keyword>
<evidence type="ECO:0000256" key="4">
    <source>
        <dbReference type="ARBA" id="ARBA00022764"/>
    </source>
</evidence>
<feature type="signal peptide" evidence="5">
    <location>
        <begin position="1"/>
        <end position="23"/>
    </location>
</feature>
<evidence type="ECO:0000256" key="2">
    <source>
        <dbReference type="ARBA" id="ARBA00008150"/>
    </source>
</evidence>
<dbReference type="PANTHER" id="PTHR38782:SF1">
    <property type="entry name" value="SIGMA-E FACTOR REGULATORY PROTEIN RSEB"/>
    <property type="match status" value="1"/>
</dbReference>
<protein>
    <submittedName>
        <fullName evidence="8">Sigma factor AlgU regulatory protein MucB</fullName>
    </submittedName>
</protein>
<evidence type="ECO:0000256" key="5">
    <source>
        <dbReference type="SAM" id="SignalP"/>
    </source>
</evidence>
<feature type="domain" description="MucB/RseB C-terminal" evidence="7">
    <location>
        <begin position="241"/>
        <end position="340"/>
    </location>
</feature>
<evidence type="ECO:0000313" key="9">
    <source>
        <dbReference type="Proteomes" id="UP000502041"/>
    </source>
</evidence>
<dbReference type="Proteomes" id="UP000502041">
    <property type="component" value="Chromosome"/>
</dbReference>
<dbReference type="Gene3D" id="2.50.20.10">
    <property type="entry name" value="Lipoprotein localisation LolA/LolB/LppX"/>
    <property type="match status" value="1"/>
</dbReference>
<gene>
    <name evidence="8" type="primary">mucB</name>
    <name evidence="8" type="ORF">HC248_00790</name>
</gene>
<dbReference type="InterPro" id="IPR033436">
    <property type="entry name" value="MucB/RseB_C"/>
</dbReference>
<comment type="similarity">
    <text evidence="2">Belongs to the RseB family.</text>
</comment>